<protein>
    <submittedName>
        <fullName evidence="2">DEAD/DEAH box helicase family protein</fullName>
    </submittedName>
</protein>
<dbReference type="AlphaFoldDB" id="A0A841ZAG3"/>
<comment type="caution">
    <text evidence="2">The sequence shown here is derived from an EMBL/GenBank/DDBJ whole genome shotgun (WGS) entry which is preliminary data.</text>
</comment>
<dbReference type="GO" id="GO:0004386">
    <property type="term" value="F:helicase activity"/>
    <property type="evidence" value="ECO:0007669"/>
    <property type="project" value="UniProtKB-KW"/>
</dbReference>
<keyword evidence="2" id="KW-0347">Helicase</keyword>
<feature type="domain" description="Helicase C-terminal" evidence="1">
    <location>
        <begin position="492"/>
        <end position="650"/>
    </location>
</feature>
<dbReference type="SUPFAM" id="SSF52540">
    <property type="entry name" value="P-loop containing nucleoside triphosphate hydrolases"/>
    <property type="match status" value="2"/>
</dbReference>
<dbReference type="InterPro" id="IPR014001">
    <property type="entry name" value="Helicase_ATP-bd"/>
</dbReference>
<keyword evidence="2" id="KW-0547">Nucleotide-binding</keyword>
<dbReference type="RefSeq" id="WP_185427659.1">
    <property type="nucleotide sequence ID" value="NZ_JAARRL010000046.1"/>
</dbReference>
<dbReference type="InterPro" id="IPR006935">
    <property type="entry name" value="Helicase/UvrB_N"/>
</dbReference>
<organism evidence="2 3">
    <name type="scientific">Listeria weihenstephanensis</name>
    <dbReference type="NCBI Taxonomy" id="1006155"/>
    <lineage>
        <taxon>Bacteria</taxon>
        <taxon>Bacillati</taxon>
        <taxon>Bacillota</taxon>
        <taxon>Bacilli</taxon>
        <taxon>Bacillales</taxon>
        <taxon>Listeriaceae</taxon>
        <taxon>Listeria</taxon>
    </lineage>
</organism>
<accession>A0A841ZAG3</accession>
<evidence type="ECO:0000259" key="1">
    <source>
        <dbReference type="PROSITE" id="PS51194"/>
    </source>
</evidence>
<dbReference type="PANTHER" id="PTHR41313">
    <property type="entry name" value="ADENINE-SPECIFIC METHYLTRANSFERASE"/>
    <property type="match status" value="1"/>
</dbReference>
<feature type="non-terminal residue" evidence="2">
    <location>
        <position position="1"/>
    </location>
</feature>
<dbReference type="Gene3D" id="3.40.50.300">
    <property type="entry name" value="P-loop containing nucleotide triphosphate hydrolases"/>
    <property type="match status" value="2"/>
</dbReference>
<dbReference type="InterPro" id="IPR052933">
    <property type="entry name" value="DNA_Protect_Modify"/>
</dbReference>
<dbReference type="GO" id="GO:0003677">
    <property type="term" value="F:DNA binding"/>
    <property type="evidence" value="ECO:0007669"/>
    <property type="project" value="InterPro"/>
</dbReference>
<dbReference type="Proteomes" id="UP000564536">
    <property type="component" value="Unassembled WGS sequence"/>
</dbReference>
<dbReference type="InterPro" id="IPR027417">
    <property type="entry name" value="P-loop_NTPase"/>
</dbReference>
<keyword evidence="2" id="KW-0067">ATP-binding</keyword>
<name>A0A841ZAG3_9LIST</name>
<dbReference type="SMART" id="SM00490">
    <property type="entry name" value="HELICc"/>
    <property type="match status" value="1"/>
</dbReference>
<keyword evidence="2" id="KW-0378">Hydrolase</keyword>
<dbReference type="EMBL" id="JAARRL010000046">
    <property type="protein sequence ID" value="MBC1502140.1"/>
    <property type="molecule type" value="Genomic_DNA"/>
</dbReference>
<evidence type="ECO:0000313" key="3">
    <source>
        <dbReference type="Proteomes" id="UP000564536"/>
    </source>
</evidence>
<evidence type="ECO:0000313" key="2">
    <source>
        <dbReference type="EMBL" id="MBC1502140.1"/>
    </source>
</evidence>
<sequence>RDIRIYDTVVDAEGKEKRVLNRKETTLAIQKQDAMKHAFKEWVFNDPTRREILVTEYNERFNTTRPRTYDGSHITFAGMTPDIQLKGHQKNAVARVLYGENALLGHVVGAGKTFSMVAAAMESKRLGLSNKNLIVVPNHIIEQFASEFLQLYPSANILVANKKDFEKANRKKFCARIATGDYDAVIIGHSQFERIPISAERQERLVKKQISEITEGIRELKAHKGERFVIKQLEQTRKSLEVRLESLSNEKRKDDVVTFEQLGVDKLFVDEAHNYKNLFLYTKMRNIAGIPQTAAQKSTDLFMKCQYLDEVTGGKGVVFATGTPISNSMTELYTMMRYLQYNRLEAKGLVHFDAWAATFGETVTAMELAPEGSGYRIRTRFAKFFNLPELMNMFKEVADIQTADMLDLPTPKVIRDTIVVKPTDIQKKMVEALSERATSVRDGSVQPWEDNMLKITNDGRKIGLDQRLMNELLPDDAASKVNACVDNVFQIWQNTITDKLTQLIFSDLSTPKSNDEFSIYTDMKAKFIQEGVPEEEVAFIHDAKTDKQKKDLFAKVRSGQVRILIGSTAKMGAGTNVQDRLIALHNLDCPWRPSDLEQRGGRIERQGNRNEEVSIFNYVTEGTFDAYMYQTNEAKQKFISQIMTSKSPVRSCEDIDEVALSFAEIKALCTVNPHIKEKMELDVDVAKLRLLKSDFQAQKQQLEERILTSYPDQTRQLQKKVQAQMQDLALTQQSQGQDFSIQLQGVTFHEKEQAGQTLLAISRKASNKETPTVVGNYKGFDIEYTYDTYYNKANIRLKHQETYAISLGNDAVGNMTRMENVVQGIAEELEGTRQKLDNVMAQTDKAKVEISSPFSQEQVLQVKASRLAELDLLLEMDGQLTNDNAKPQKSESVLEQLKEKKSEVRSIFKGSDNEKLGQIPSL</sequence>
<dbReference type="Pfam" id="PF04851">
    <property type="entry name" value="ResIII"/>
    <property type="match status" value="1"/>
</dbReference>
<dbReference type="GO" id="GO:0005524">
    <property type="term" value="F:ATP binding"/>
    <property type="evidence" value="ECO:0007669"/>
    <property type="project" value="InterPro"/>
</dbReference>
<dbReference type="GO" id="GO:0016787">
    <property type="term" value="F:hydrolase activity"/>
    <property type="evidence" value="ECO:0007669"/>
    <property type="project" value="InterPro"/>
</dbReference>
<dbReference type="PANTHER" id="PTHR41313:SF1">
    <property type="entry name" value="DNA METHYLASE ADENINE-SPECIFIC DOMAIN-CONTAINING PROTEIN"/>
    <property type="match status" value="1"/>
</dbReference>
<dbReference type="InterPro" id="IPR001650">
    <property type="entry name" value="Helicase_C-like"/>
</dbReference>
<dbReference type="PROSITE" id="PS51194">
    <property type="entry name" value="HELICASE_CTER"/>
    <property type="match status" value="1"/>
</dbReference>
<dbReference type="SMART" id="SM00487">
    <property type="entry name" value="DEXDc"/>
    <property type="match status" value="1"/>
</dbReference>
<gene>
    <name evidence="2" type="ORF">HB943_16175</name>
</gene>
<dbReference type="Pfam" id="PF00271">
    <property type="entry name" value="Helicase_C"/>
    <property type="match status" value="1"/>
</dbReference>
<proteinExistence type="predicted"/>
<reference evidence="2 3" key="1">
    <citation type="submission" date="2020-03" db="EMBL/GenBank/DDBJ databases">
        <title>Soil Listeria distribution.</title>
        <authorList>
            <person name="Liao J."/>
            <person name="Wiedmann M."/>
        </authorList>
    </citation>
    <scope>NUCLEOTIDE SEQUENCE [LARGE SCALE GENOMIC DNA]</scope>
    <source>
        <strain evidence="2 3">FSL L7-1523</strain>
    </source>
</reference>